<reference evidence="2 3" key="1">
    <citation type="journal article" date="2017" name="Genome Announc.">
        <title>Complete Genome Sequences of Two Acetylene-Fermenting Pelobacter acetylenicus Strains.</title>
        <authorList>
            <person name="Sutton J.M."/>
            <person name="Baesman S.M."/>
            <person name="Fierst J.L."/>
            <person name="Poret-Peterson A.T."/>
            <person name="Oremland R.S."/>
            <person name="Dunlap D.S."/>
            <person name="Akob D.M."/>
        </authorList>
    </citation>
    <scope>NUCLEOTIDE SEQUENCE [LARGE SCALE GENOMIC DNA]</scope>
    <source>
        <strain evidence="2 3">DSM 3247</strain>
    </source>
</reference>
<dbReference type="GO" id="GO:0016757">
    <property type="term" value="F:glycosyltransferase activity"/>
    <property type="evidence" value="ECO:0007669"/>
    <property type="project" value="TreeGrafter"/>
</dbReference>
<evidence type="ECO:0000259" key="1">
    <source>
        <dbReference type="Pfam" id="PF13579"/>
    </source>
</evidence>
<sequence>MHILYLHQYFVPPDGASGTRSYEMARRLVQSGHKVTLVTGSSGFPPGYHVGEGLKQLVIDGISLKVLPVPYSNRFSFYRRLRAFFEYSLRSLVQICREERVDLVFATSTPLTIAIPGWIAKLWHRCPMVFEVRDLWPEMPIAIGALRNPVLIWLAEKLEQFAYRHAAHVIALSPGIARGVALAGYPENKITVIPNSCDVSLFRFDSQQGNPFLEQNPMFREKRLVVYAGTFGFLNGVDYLAEIAREMALLDSEICFLVVGHGREEEKVAEKAASLGVLNKNFWMLPPVPKNFMPYVLGAAALGVSTFIDLPQMWNNSANKFFDCLAAGRPVVINYAGWQAEFLARTGAGLVVPPRQPDEAARRIHAFLHDPDRLCKARAAARAAADQEFNRDRLAAQLEGIFRSLV</sequence>
<dbReference type="RefSeq" id="WP_072287757.1">
    <property type="nucleotide sequence ID" value="NZ_CP015455.1"/>
</dbReference>
<evidence type="ECO:0000313" key="2">
    <source>
        <dbReference type="EMBL" id="APG25910.1"/>
    </source>
</evidence>
<dbReference type="EMBL" id="CP015518">
    <property type="protein sequence ID" value="APG25910.1"/>
    <property type="molecule type" value="Genomic_DNA"/>
</dbReference>
<accession>A0A1L3GJ40</accession>
<name>A0A1L3GJ40_SYNAC</name>
<organism evidence="2 3">
    <name type="scientific">Syntrophotalea acetylenica</name>
    <name type="common">Pelobacter acetylenicus</name>
    <dbReference type="NCBI Taxonomy" id="29542"/>
    <lineage>
        <taxon>Bacteria</taxon>
        <taxon>Pseudomonadati</taxon>
        <taxon>Thermodesulfobacteriota</taxon>
        <taxon>Desulfuromonadia</taxon>
        <taxon>Desulfuromonadales</taxon>
        <taxon>Syntrophotaleaceae</taxon>
        <taxon>Syntrophotalea</taxon>
    </lineage>
</organism>
<gene>
    <name evidence="2" type="ORF">A7E75_13505</name>
</gene>
<dbReference type="SUPFAM" id="SSF53756">
    <property type="entry name" value="UDP-Glycosyltransferase/glycogen phosphorylase"/>
    <property type="match status" value="1"/>
</dbReference>
<dbReference type="OrthoDB" id="7366221at2"/>
<dbReference type="PANTHER" id="PTHR12526:SF638">
    <property type="entry name" value="SPORE COAT PROTEIN SA"/>
    <property type="match status" value="1"/>
</dbReference>
<dbReference type="Pfam" id="PF13692">
    <property type="entry name" value="Glyco_trans_1_4"/>
    <property type="match status" value="1"/>
</dbReference>
<dbReference type="STRING" id="29542.A6070_07540"/>
<evidence type="ECO:0000313" key="3">
    <source>
        <dbReference type="Proteomes" id="UP000182264"/>
    </source>
</evidence>
<dbReference type="InterPro" id="IPR028098">
    <property type="entry name" value="Glyco_trans_4-like_N"/>
</dbReference>
<dbReference type="CDD" id="cd03794">
    <property type="entry name" value="GT4_WbuB-like"/>
    <property type="match status" value="1"/>
</dbReference>
<dbReference type="PANTHER" id="PTHR12526">
    <property type="entry name" value="GLYCOSYLTRANSFERASE"/>
    <property type="match status" value="1"/>
</dbReference>
<dbReference type="Proteomes" id="UP000182264">
    <property type="component" value="Chromosome"/>
</dbReference>
<dbReference type="Pfam" id="PF13579">
    <property type="entry name" value="Glyco_trans_4_4"/>
    <property type="match status" value="1"/>
</dbReference>
<dbReference type="KEGG" id="pace:A6070_07540"/>
<feature type="domain" description="Glycosyltransferase subfamily 4-like N-terminal" evidence="1">
    <location>
        <begin position="16"/>
        <end position="195"/>
    </location>
</feature>
<keyword evidence="3" id="KW-1185">Reference proteome</keyword>
<dbReference type="Gene3D" id="3.40.50.2000">
    <property type="entry name" value="Glycogen Phosphorylase B"/>
    <property type="match status" value="2"/>
</dbReference>
<dbReference type="AlphaFoldDB" id="A0A1L3GJ40"/>
<protein>
    <recommendedName>
        <fullName evidence="1">Glycosyltransferase subfamily 4-like N-terminal domain-containing protein</fullName>
    </recommendedName>
</protein>
<proteinExistence type="predicted"/>